<reference evidence="10" key="2">
    <citation type="submission" date="2025-08" db="UniProtKB">
        <authorList>
            <consortium name="RefSeq"/>
        </authorList>
    </citation>
    <scope>IDENTIFICATION</scope>
    <source>
        <tissue evidence="10">Tongue muscle</tissue>
    </source>
</reference>
<evidence type="ECO:0000256" key="2">
    <source>
        <dbReference type="ARBA" id="ARBA00005436"/>
    </source>
</evidence>
<evidence type="ECO:0000256" key="8">
    <source>
        <dbReference type="SAM" id="MobiDB-lite"/>
    </source>
</evidence>
<comment type="function">
    <text evidence="1">Plays an important role in the elongation step of protein synthesis.</text>
</comment>
<keyword evidence="4" id="KW-0687">Ribonucleoprotein</keyword>
<proteinExistence type="inferred from homology"/>
<accession>A0A6J0VPR1</accession>
<dbReference type="Gene3D" id="1.10.10.1410">
    <property type="match status" value="1"/>
</dbReference>
<keyword evidence="9" id="KW-1185">Reference proteome</keyword>
<evidence type="ECO:0000313" key="9">
    <source>
        <dbReference type="Proteomes" id="UP001652640"/>
    </source>
</evidence>
<evidence type="ECO:0000256" key="3">
    <source>
        <dbReference type="ARBA" id="ARBA00022980"/>
    </source>
</evidence>
<dbReference type="OrthoDB" id="9717681at2759"/>
<evidence type="ECO:0000313" key="10">
    <source>
        <dbReference type="RefSeq" id="XP_020727397.1"/>
    </source>
</evidence>
<dbReference type="KEGG" id="ovr:110123634"/>
<dbReference type="Proteomes" id="UP001652640">
    <property type="component" value="Chromosome X"/>
</dbReference>
<name>A0A6J0VPR1_ODOVR</name>
<evidence type="ECO:0000256" key="1">
    <source>
        <dbReference type="ARBA" id="ARBA00003362"/>
    </source>
</evidence>
<dbReference type="GO" id="GO:0022625">
    <property type="term" value="C:cytosolic large ribosomal subunit"/>
    <property type="evidence" value="ECO:0007669"/>
    <property type="project" value="TreeGrafter"/>
</dbReference>
<dbReference type="HAMAP" id="MF_01478">
    <property type="entry name" value="Ribosomal_L12_arch"/>
    <property type="match status" value="1"/>
</dbReference>
<dbReference type="AlphaFoldDB" id="A0A6J0VPR1"/>
<dbReference type="GO" id="GO:0043021">
    <property type="term" value="F:ribonucleoprotein complex binding"/>
    <property type="evidence" value="ECO:0007669"/>
    <property type="project" value="TreeGrafter"/>
</dbReference>
<organism evidence="9 10">
    <name type="scientific">Odocoileus virginianus</name>
    <name type="common">White-tailed deer</name>
    <dbReference type="NCBI Taxonomy" id="9874"/>
    <lineage>
        <taxon>Eukaryota</taxon>
        <taxon>Metazoa</taxon>
        <taxon>Chordata</taxon>
        <taxon>Craniata</taxon>
        <taxon>Vertebrata</taxon>
        <taxon>Euteleostomi</taxon>
        <taxon>Mammalia</taxon>
        <taxon>Eutheria</taxon>
        <taxon>Laurasiatheria</taxon>
        <taxon>Artiodactyla</taxon>
        <taxon>Ruminantia</taxon>
        <taxon>Pecora</taxon>
        <taxon>Cervidae</taxon>
        <taxon>Odocoileinae</taxon>
        <taxon>Odocoileus</taxon>
    </lineage>
</organism>
<dbReference type="InterPro" id="IPR038716">
    <property type="entry name" value="P1/P2_N_sf"/>
</dbReference>
<dbReference type="RefSeq" id="XP_020727397.1">
    <property type="nucleotide sequence ID" value="XM_020871738.2"/>
</dbReference>
<reference evidence="9" key="1">
    <citation type="journal article" date="2022" name="J. Hered.">
        <title>A De Novo Chromosome-Level Genome Assembly of the White-Tailed Deer, Odocoileus Virginianus.</title>
        <authorList>
            <person name="London E.W."/>
            <person name="Roca A.L."/>
            <person name="Novakofski J.E."/>
            <person name="Mateus-Pinilla N.E."/>
        </authorList>
    </citation>
    <scope>NUCLEOTIDE SEQUENCE [LARGE SCALE GENOMIC DNA]</scope>
</reference>
<dbReference type="PANTHER" id="PTHR45696:SF32">
    <property type="entry name" value="LARGE RIBOSOMAL SUBUNIT PROTEIN P1"/>
    <property type="match status" value="1"/>
</dbReference>
<dbReference type="GO" id="GO:0030295">
    <property type="term" value="F:protein kinase activator activity"/>
    <property type="evidence" value="ECO:0007669"/>
    <property type="project" value="TreeGrafter"/>
</dbReference>
<comment type="similarity">
    <text evidence="2">Belongs to the eukaryotic ribosomal protein P1/P2 family.</text>
</comment>
<sequence>MGGTHPKSKFPDVIKEPTLQTALSKDNGNKGRMSAQATLKVLICTISSVPGSPHLALASTIASFSELACIYSALILQDTECNINALIKAAGVNVEPFFSGLFGKALANVNIGSLICNVGAGGLAPEAGADPAGGPVPSTTAASAKKKVKARKEESRESNDDMGFGLFD</sequence>
<dbReference type="PANTHER" id="PTHR45696">
    <property type="entry name" value="60S ACIDIC RIBOSOMAL PROTEIN P1"/>
    <property type="match status" value="1"/>
</dbReference>
<dbReference type="GO" id="GO:0006414">
    <property type="term" value="P:translational elongation"/>
    <property type="evidence" value="ECO:0007669"/>
    <property type="project" value="InterPro"/>
</dbReference>
<dbReference type="CDD" id="cd05831">
    <property type="entry name" value="Ribosomal_P1"/>
    <property type="match status" value="1"/>
</dbReference>
<dbReference type="InParanoid" id="A0A6J0VPR1"/>
<feature type="region of interest" description="Disordered" evidence="8">
    <location>
        <begin position="127"/>
        <end position="168"/>
    </location>
</feature>
<evidence type="ECO:0000256" key="7">
    <source>
        <dbReference type="ARBA" id="ARBA00042918"/>
    </source>
</evidence>
<gene>
    <name evidence="10" type="primary">LOC110123634</name>
</gene>
<keyword evidence="3" id="KW-0689">Ribosomal protein</keyword>
<protein>
    <recommendedName>
        <fullName evidence="6">Large ribosomal subunit protein P1</fullName>
    </recommendedName>
    <alternativeName>
        <fullName evidence="7">60S acidic ribosomal protein P1</fullName>
    </alternativeName>
</protein>
<dbReference type="GeneID" id="110123634"/>
<comment type="subunit">
    <text evidence="5">Heterodimer with RPLP2 at the lateral ribosomal stalk of the large ribosomal subunit.</text>
</comment>
<dbReference type="GO" id="GO:0002181">
    <property type="term" value="P:cytoplasmic translation"/>
    <property type="evidence" value="ECO:0007669"/>
    <property type="project" value="TreeGrafter"/>
</dbReference>
<evidence type="ECO:0000256" key="5">
    <source>
        <dbReference type="ARBA" id="ARBA00038554"/>
    </source>
</evidence>
<dbReference type="GO" id="GO:0003735">
    <property type="term" value="F:structural constituent of ribosome"/>
    <property type="evidence" value="ECO:0007669"/>
    <property type="project" value="InterPro"/>
</dbReference>
<dbReference type="InterPro" id="IPR027534">
    <property type="entry name" value="Ribosomal_P1/P2"/>
</dbReference>
<feature type="compositionally biased region" description="Low complexity" evidence="8">
    <location>
        <begin position="127"/>
        <end position="143"/>
    </location>
</feature>
<evidence type="ECO:0000256" key="6">
    <source>
        <dbReference type="ARBA" id="ARBA00041116"/>
    </source>
</evidence>
<evidence type="ECO:0000256" key="4">
    <source>
        <dbReference type="ARBA" id="ARBA00023274"/>
    </source>
</evidence>
<dbReference type="FunFam" id="1.10.10.1410:FF:000001">
    <property type="entry name" value="60S acidic ribosomal protein P1"/>
    <property type="match status" value="1"/>
</dbReference>
<dbReference type="Pfam" id="PF00428">
    <property type="entry name" value="Ribosomal_60s"/>
    <property type="match status" value="1"/>
</dbReference>